<dbReference type="AlphaFoldDB" id="A0A6N3X0E9"/>
<dbReference type="EMBL" id="JXUO01000175">
    <property type="protein sequence ID" value="KKZ14281.1"/>
    <property type="molecule type" value="Genomic_DNA"/>
</dbReference>
<sequence length="139" mass="14751">LAVLGVKPVVANALVAGLLNVIPNIGPTISTVFPASVALLDSPWRAMAVVVLYLVIQNVESYLITPFVMHKQVKLLPGLALLSQFVFTILLGPLGLLMALPLVVVLQVLVREVLIHDVMDRWLLGGAAGVATVRGGQED</sequence>
<accession>A0A6N3X0E9</accession>
<evidence type="ECO:0000256" key="5">
    <source>
        <dbReference type="ARBA" id="ARBA00023136"/>
    </source>
</evidence>
<protein>
    <recommendedName>
        <fullName evidence="9">Permease</fullName>
    </recommendedName>
</protein>
<keyword evidence="3 6" id="KW-0812">Transmembrane</keyword>
<gene>
    <name evidence="7" type="ORF">TH68_05375</name>
</gene>
<dbReference type="InterPro" id="IPR002549">
    <property type="entry name" value="AI-2E-like"/>
</dbReference>
<evidence type="ECO:0000313" key="7">
    <source>
        <dbReference type="EMBL" id="KKZ14281.1"/>
    </source>
</evidence>
<keyword evidence="5 6" id="KW-0472">Membrane</keyword>
<comment type="caution">
    <text evidence="7">The sequence shown here is derived from an EMBL/GenBank/DDBJ whole genome shotgun (WGS) entry which is preliminary data.</text>
</comment>
<dbReference type="GO" id="GO:0055085">
    <property type="term" value="P:transmembrane transport"/>
    <property type="evidence" value="ECO:0007669"/>
    <property type="project" value="TreeGrafter"/>
</dbReference>
<keyword evidence="4 6" id="KW-1133">Transmembrane helix</keyword>
<feature type="non-terminal residue" evidence="7">
    <location>
        <position position="1"/>
    </location>
</feature>
<feature type="transmembrane region" description="Helical" evidence="6">
    <location>
        <begin position="85"/>
        <end position="110"/>
    </location>
</feature>
<dbReference type="PANTHER" id="PTHR21716">
    <property type="entry name" value="TRANSMEMBRANE PROTEIN"/>
    <property type="match status" value="1"/>
</dbReference>
<name>A0A6N3X0E9_9SYNE</name>
<dbReference type="Proteomes" id="UP000035054">
    <property type="component" value="Unassembled WGS sequence"/>
</dbReference>
<evidence type="ECO:0000313" key="8">
    <source>
        <dbReference type="Proteomes" id="UP000035054"/>
    </source>
</evidence>
<comment type="similarity">
    <text evidence="2">Belongs to the autoinducer-2 exporter (AI-2E) (TC 2.A.86) family.</text>
</comment>
<feature type="transmembrane region" description="Helical" evidence="6">
    <location>
        <begin position="44"/>
        <end position="64"/>
    </location>
</feature>
<evidence type="ECO:0008006" key="9">
    <source>
        <dbReference type="Google" id="ProtNLM"/>
    </source>
</evidence>
<comment type="subcellular location">
    <subcellularLocation>
        <location evidence="1">Membrane</location>
        <topology evidence="1">Multi-pass membrane protein</topology>
    </subcellularLocation>
</comment>
<reference evidence="7 8" key="1">
    <citation type="submission" date="2015-01" db="EMBL/GenBank/DDBJ databases">
        <title>Lifestyle Evolution in Cyanobacterial Symbionts of Sponges.</title>
        <authorList>
            <person name="Burgsdorf I."/>
            <person name="Slaby B.M."/>
            <person name="Handley K.M."/>
            <person name="Haber M."/>
            <person name="Blom J."/>
            <person name="Marshall C.W."/>
            <person name="Gilbert J.A."/>
            <person name="Hentschel U."/>
            <person name="Steindler L."/>
        </authorList>
    </citation>
    <scope>NUCLEOTIDE SEQUENCE [LARGE SCALE GENOMIC DNA]</scope>
    <source>
        <strain evidence="7">142</strain>
    </source>
</reference>
<organism evidence="7 8">
    <name type="scientific">Candidatus Synechococcus spongiarum 142</name>
    <dbReference type="NCBI Taxonomy" id="1608213"/>
    <lineage>
        <taxon>Bacteria</taxon>
        <taxon>Bacillati</taxon>
        <taxon>Cyanobacteriota</taxon>
        <taxon>Cyanophyceae</taxon>
        <taxon>Synechococcales</taxon>
        <taxon>Synechococcaceae</taxon>
        <taxon>Synechococcus</taxon>
    </lineage>
</organism>
<evidence type="ECO:0000256" key="6">
    <source>
        <dbReference type="SAM" id="Phobius"/>
    </source>
</evidence>
<evidence type="ECO:0000256" key="3">
    <source>
        <dbReference type="ARBA" id="ARBA00022692"/>
    </source>
</evidence>
<proteinExistence type="inferred from homology"/>
<dbReference type="PANTHER" id="PTHR21716:SF62">
    <property type="entry name" value="TRANSPORT PROTEIN YDBI-RELATED"/>
    <property type="match status" value="1"/>
</dbReference>
<evidence type="ECO:0000256" key="1">
    <source>
        <dbReference type="ARBA" id="ARBA00004141"/>
    </source>
</evidence>
<evidence type="ECO:0000256" key="2">
    <source>
        <dbReference type="ARBA" id="ARBA00009773"/>
    </source>
</evidence>
<dbReference type="Pfam" id="PF01594">
    <property type="entry name" value="AI-2E_transport"/>
    <property type="match status" value="1"/>
</dbReference>
<dbReference type="GO" id="GO:0016020">
    <property type="term" value="C:membrane"/>
    <property type="evidence" value="ECO:0007669"/>
    <property type="project" value="UniProtKB-SubCell"/>
</dbReference>
<evidence type="ECO:0000256" key="4">
    <source>
        <dbReference type="ARBA" id="ARBA00022989"/>
    </source>
</evidence>